<feature type="transmembrane region" description="Helical" evidence="1">
    <location>
        <begin position="88"/>
        <end position="108"/>
    </location>
</feature>
<evidence type="ECO:0000313" key="3">
    <source>
        <dbReference type="Proteomes" id="UP000294155"/>
    </source>
</evidence>
<evidence type="ECO:0000313" key="2">
    <source>
        <dbReference type="EMBL" id="RYU80239.1"/>
    </source>
</evidence>
<feature type="transmembrane region" description="Helical" evidence="1">
    <location>
        <begin position="205"/>
        <end position="228"/>
    </location>
</feature>
<keyword evidence="1" id="KW-1133">Transmembrane helix</keyword>
<organism evidence="2 3">
    <name type="scientific">Hymenobacter persicinus</name>
    <dbReference type="NCBI Taxonomy" id="2025506"/>
    <lineage>
        <taxon>Bacteria</taxon>
        <taxon>Pseudomonadati</taxon>
        <taxon>Bacteroidota</taxon>
        <taxon>Cytophagia</taxon>
        <taxon>Cytophagales</taxon>
        <taxon>Hymenobacteraceae</taxon>
        <taxon>Hymenobacter</taxon>
    </lineage>
</organism>
<dbReference type="AlphaFoldDB" id="A0A4Q5LDR9"/>
<comment type="caution">
    <text evidence="2">The sequence shown here is derived from an EMBL/GenBank/DDBJ whole genome shotgun (WGS) entry which is preliminary data.</text>
</comment>
<keyword evidence="1" id="KW-0472">Membrane</keyword>
<keyword evidence="3" id="KW-1185">Reference proteome</keyword>
<feature type="transmembrane region" description="Helical" evidence="1">
    <location>
        <begin position="120"/>
        <end position="138"/>
    </location>
</feature>
<accession>A0A4Q5LDR9</accession>
<feature type="transmembrane region" description="Helical" evidence="1">
    <location>
        <begin position="12"/>
        <end position="36"/>
    </location>
</feature>
<reference evidence="2 3" key="1">
    <citation type="submission" date="2019-02" db="EMBL/GenBank/DDBJ databases">
        <title>Bacterial novel species isolated from soil.</title>
        <authorList>
            <person name="Jung H.-Y."/>
        </authorList>
    </citation>
    <scope>NUCLEOTIDE SEQUENCE [LARGE SCALE GENOMIC DNA]</scope>
    <source>
        <strain evidence="2 3">1-3-3-3</strain>
    </source>
</reference>
<dbReference type="EMBL" id="SEWE01000014">
    <property type="protein sequence ID" value="RYU80239.1"/>
    <property type="molecule type" value="Genomic_DNA"/>
</dbReference>
<protein>
    <submittedName>
        <fullName evidence="2">DUF1345 domain-containing protein</fullName>
    </submittedName>
</protein>
<evidence type="ECO:0000256" key="1">
    <source>
        <dbReference type="SAM" id="Phobius"/>
    </source>
</evidence>
<keyword evidence="1" id="KW-0812">Transmembrane</keyword>
<name>A0A4Q5LDR9_9BACT</name>
<feature type="transmembrane region" description="Helical" evidence="1">
    <location>
        <begin position="56"/>
        <end position="76"/>
    </location>
</feature>
<gene>
    <name evidence="2" type="ORF">EWM57_08615</name>
</gene>
<proteinExistence type="predicted"/>
<dbReference type="Pfam" id="PF07077">
    <property type="entry name" value="DUF1345"/>
    <property type="match status" value="1"/>
</dbReference>
<dbReference type="InterPro" id="IPR009781">
    <property type="entry name" value="DUF1345"/>
</dbReference>
<dbReference type="Proteomes" id="UP000294155">
    <property type="component" value="Unassembled WGS sequence"/>
</dbReference>
<dbReference type="OrthoDB" id="64737at2"/>
<sequence length="231" mass="24381">MPARSRSLLFRALHRLGALAALWRILIALALGFGAYQLAPADTHLTGRLVAGWDAFAAASLLLLWAAILTAAPDHIRSVATSEDPGRVASFVFIVCGACASFLGVVLLLRTIHALPPAELLTHAGIAVAAVALAWLLLHSVFTLRYAHIFYNPGGHANGQEGGLEFPGGEQDPDYLDFAYFSFVVGMTAQTADVGISSRHLRRMALLHGILSFGFNTAVVALSISGVAGVL</sequence>
<dbReference type="RefSeq" id="WP_129920738.1">
    <property type="nucleotide sequence ID" value="NZ_SEWE01000014.1"/>
</dbReference>